<dbReference type="Pfam" id="PF13538">
    <property type="entry name" value="UvrD_C_2"/>
    <property type="match status" value="1"/>
</dbReference>
<reference evidence="4" key="1">
    <citation type="journal article" date="2019" name="Int. J. Syst. Evol. Microbiol.">
        <title>The Global Catalogue of Microorganisms (GCM) 10K type strain sequencing project: providing services to taxonomists for standard genome sequencing and annotation.</title>
        <authorList>
            <consortium name="The Broad Institute Genomics Platform"/>
            <consortium name="The Broad Institute Genome Sequencing Center for Infectious Disease"/>
            <person name="Wu L."/>
            <person name="Ma J."/>
        </authorList>
    </citation>
    <scope>NUCLEOTIDE SEQUENCE [LARGE SCALE GENOMIC DNA]</scope>
    <source>
        <strain evidence="4">JCM 17137</strain>
    </source>
</reference>
<dbReference type="Gene3D" id="3.40.50.300">
    <property type="entry name" value="P-loop containing nucleotide triphosphate hydrolases"/>
    <property type="match status" value="2"/>
</dbReference>
<dbReference type="InterPro" id="IPR027417">
    <property type="entry name" value="P-loop_NTPase"/>
</dbReference>
<evidence type="ECO:0000259" key="1">
    <source>
        <dbReference type="Pfam" id="PF13538"/>
    </source>
</evidence>
<gene>
    <name evidence="3" type="ORF">GCM10022402_07030</name>
</gene>
<evidence type="ECO:0000313" key="4">
    <source>
        <dbReference type="Proteomes" id="UP001500908"/>
    </source>
</evidence>
<protein>
    <submittedName>
        <fullName evidence="3">Helix-hairpin-helix domain-containing protein</fullName>
    </submittedName>
</protein>
<accession>A0ABP7F0K4</accession>
<evidence type="ECO:0000259" key="2">
    <source>
        <dbReference type="Pfam" id="PF14490"/>
    </source>
</evidence>
<feature type="domain" description="UvrD-like helicase C-terminal" evidence="1">
    <location>
        <begin position="528"/>
        <end position="574"/>
    </location>
</feature>
<comment type="caution">
    <text evidence="3">The sequence shown here is derived from an EMBL/GenBank/DDBJ whole genome shotgun (WGS) entry which is preliminary data.</text>
</comment>
<dbReference type="InterPro" id="IPR027785">
    <property type="entry name" value="UvrD-like_helicase_C"/>
</dbReference>
<sequence>MPEVSPHPSPAPAAESGSAAVTQASAALARMGAPEHLARALVAALGSTAAEQITENPWLLLKLSTVTVEQADYCARQLLGAQASPDDARRGRALVERAIRQEVRAGHTAVEERQLERALRSQGVRDPKTALAASQEAEEIVAFETLDGDEDEFAEGEAADLPEPEVVLAPAELGAAEQRLGEGLARLAATSEPIVDAATAAEIVQARAEHLGRHVAAATAAAVVTVALRGVCVLEHGAGCDAAIIDTLACCAGIAHESELGATVACPTASAAAALRARLAAAGAGGGIDVVSLAELLGSPGTGAPETPGAGSPAPAAGLVIVTDAMALDVLRATELVDTCGDGTHLVLLADPCQAPSVGPGQVVSDVITSRAVAVARLPEDAAPGPVARLASTVAAGELAAVDAPGREVVTVPAQSAAEAAHRALQLITDSIPRALEIPAHDVQLITATNGGEAGAQALNTACKTHLNPGPGAHGGFDAGDRVLLTRRGPGHAAGEVGWLREITEAGGVVELRDGTRVTVADPGGLRHGWAVTVAAAHGGSWPAVVAVFPPETKGSRPQVYTALTRPQRHLSLIDATGGELARAVGEVATIPRRTRLVDALRTA</sequence>
<dbReference type="InterPro" id="IPR029493">
    <property type="entry name" value="RecD2-like_HHH"/>
</dbReference>
<keyword evidence="4" id="KW-1185">Reference proteome</keyword>
<dbReference type="CDD" id="cd18809">
    <property type="entry name" value="SF1_C_RecD"/>
    <property type="match status" value="1"/>
</dbReference>
<name>A0ABP7F0K4_9ACTN</name>
<evidence type="ECO:0000313" key="3">
    <source>
        <dbReference type="EMBL" id="GAA3728962.1"/>
    </source>
</evidence>
<dbReference type="EMBL" id="BAABDD010000002">
    <property type="protein sequence ID" value="GAA3728962.1"/>
    <property type="molecule type" value="Genomic_DNA"/>
</dbReference>
<dbReference type="Proteomes" id="UP001500908">
    <property type="component" value="Unassembled WGS sequence"/>
</dbReference>
<feature type="domain" description="ATP-dependent RecD2 DNA helicase-like helix-hairpin-helix" evidence="2">
    <location>
        <begin position="21"/>
        <end position="108"/>
    </location>
</feature>
<proteinExistence type="predicted"/>
<dbReference type="SUPFAM" id="SSF52540">
    <property type="entry name" value="P-loop containing nucleoside triphosphate hydrolases"/>
    <property type="match status" value="1"/>
</dbReference>
<dbReference type="Pfam" id="PF14490">
    <property type="entry name" value="HHH_RecD2"/>
    <property type="match status" value="1"/>
</dbReference>
<organism evidence="3 4">
    <name type="scientific">Salinactinospora qingdaonensis</name>
    <dbReference type="NCBI Taxonomy" id="702744"/>
    <lineage>
        <taxon>Bacteria</taxon>
        <taxon>Bacillati</taxon>
        <taxon>Actinomycetota</taxon>
        <taxon>Actinomycetes</taxon>
        <taxon>Streptosporangiales</taxon>
        <taxon>Nocardiopsidaceae</taxon>
        <taxon>Salinactinospora</taxon>
    </lineage>
</organism>
<dbReference type="RefSeq" id="WP_344967164.1">
    <property type="nucleotide sequence ID" value="NZ_BAABDD010000002.1"/>
</dbReference>
<dbReference type="Gene3D" id="2.30.30.940">
    <property type="match status" value="1"/>
</dbReference>